<evidence type="ECO:0000313" key="1">
    <source>
        <dbReference type="EMBL" id="MCY9696441.1"/>
    </source>
</evidence>
<accession>A0ABT4GK00</accession>
<sequence>MNDFFKDLSDNVPSVEFDIKSWVESDWQEFHKEKGIDYFGTCKRIIFELGNTLEENDNKLKAYITLMDLYTSATKEGNQEKYEKENELFDFIIRGVLSALKMEDISIKDIIKKSQTIRIKNWSDLNPQELKEHLNIG</sequence>
<evidence type="ECO:0000313" key="2">
    <source>
        <dbReference type="Proteomes" id="UP001527099"/>
    </source>
</evidence>
<keyword evidence="2" id="KW-1185">Reference proteome</keyword>
<comment type="caution">
    <text evidence="1">The sequence shown here is derived from an EMBL/GenBank/DDBJ whole genome shotgun (WGS) entry which is preliminary data.</text>
</comment>
<gene>
    <name evidence="1" type="ORF">M5X19_26580</name>
</gene>
<dbReference type="RefSeq" id="WP_268617531.1">
    <property type="nucleotide sequence ID" value="NZ_JAMDMX010000098.1"/>
</dbReference>
<name>A0ABT4GK00_9BACL</name>
<reference evidence="1 2" key="1">
    <citation type="submission" date="2022-05" db="EMBL/GenBank/DDBJ databases">
        <title>Genome Sequencing of Bee-Associated Microbes.</title>
        <authorList>
            <person name="Dunlap C."/>
        </authorList>
    </citation>
    <scope>NUCLEOTIDE SEQUENCE [LARGE SCALE GENOMIC DNA]</scope>
    <source>
        <strain evidence="1 2">NRRL B-14421</strain>
    </source>
</reference>
<organism evidence="1 2">
    <name type="scientific">Paenibacillus alginolyticus</name>
    <dbReference type="NCBI Taxonomy" id="59839"/>
    <lineage>
        <taxon>Bacteria</taxon>
        <taxon>Bacillati</taxon>
        <taxon>Bacillota</taxon>
        <taxon>Bacilli</taxon>
        <taxon>Bacillales</taxon>
        <taxon>Paenibacillaceae</taxon>
        <taxon>Paenibacillus</taxon>
    </lineage>
</organism>
<protein>
    <submittedName>
        <fullName evidence="1">Uncharacterized protein</fullName>
    </submittedName>
</protein>
<proteinExistence type="predicted"/>
<dbReference type="Proteomes" id="UP001527099">
    <property type="component" value="Unassembled WGS sequence"/>
</dbReference>
<dbReference type="EMBL" id="JAMDMX010000098">
    <property type="protein sequence ID" value="MCY9696441.1"/>
    <property type="molecule type" value="Genomic_DNA"/>
</dbReference>